<evidence type="ECO:0000313" key="1">
    <source>
        <dbReference type="EMBL" id="KAH3730871.1"/>
    </source>
</evidence>
<dbReference type="OrthoDB" id="6065195at2759"/>
<dbReference type="Proteomes" id="UP000828390">
    <property type="component" value="Unassembled WGS sequence"/>
</dbReference>
<dbReference type="AlphaFoldDB" id="A0A9D4HTW7"/>
<organism evidence="1 2">
    <name type="scientific">Dreissena polymorpha</name>
    <name type="common">Zebra mussel</name>
    <name type="synonym">Mytilus polymorpha</name>
    <dbReference type="NCBI Taxonomy" id="45954"/>
    <lineage>
        <taxon>Eukaryota</taxon>
        <taxon>Metazoa</taxon>
        <taxon>Spiralia</taxon>
        <taxon>Lophotrochozoa</taxon>
        <taxon>Mollusca</taxon>
        <taxon>Bivalvia</taxon>
        <taxon>Autobranchia</taxon>
        <taxon>Heteroconchia</taxon>
        <taxon>Euheterodonta</taxon>
        <taxon>Imparidentia</taxon>
        <taxon>Neoheterodontei</taxon>
        <taxon>Myida</taxon>
        <taxon>Dreissenoidea</taxon>
        <taxon>Dreissenidae</taxon>
        <taxon>Dreissena</taxon>
    </lineage>
</organism>
<accession>A0A9D4HTW7</accession>
<reference evidence="1" key="2">
    <citation type="submission" date="2020-11" db="EMBL/GenBank/DDBJ databases">
        <authorList>
            <person name="McCartney M.A."/>
            <person name="Auch B."/>
            <person name="Kono T."/>
            <person name="Mallez S."/>
            <person name="Becker A."/>
            <person name="Gohl D.M."/>
            <person name="Silverstein K.A.T."/>
            <person name="Koren S."/>
            <person name="Bechman K.B."/>
            <person name="Herman A."/>
            <person name="Abrahante J.E."/>
            <person name="Garbe J."/>
        </authorList>
    </citation>
    <scope>NUCLEOTIDE SEQUENCE</scope>
    <source>
        <strain evidence="1">Duluth1</strain>
        <tissue evidence="1">Whole animal</tissue>
    </source>
</reference>
<protein>
    <submittedName>
        <fullName evidence="1">Uncharacterized protein</fullName>
    </submittedName>
</protein>
<comment type="caution">
    <text evidence="1">The sequence shown here is derived from an EMBL/GenBank/DDBJ whole genome shotgun (WGS) entry which is preliminary data.</text>
</comment>
<sequence>MDYLKIMKVAETLSIFACIFLVTWSAGDGAPQWRPQGRFGKRFSGPSNIISALQSGTLSSVPNSNDQLQALFMDESDQDTEDTPTLEDFINVNGKSDISSMTSSRWPFASGRVCIETVITGVFRCQRRGRTDSTVVTLADQ</sequence>
<gene>
    <name evidence="1" type="ORF">DPMN_056870</name>
</gene>
<name>A0A9D4HTW7_DREPO</name>
<evidence type="ECO:0000313" key="2">
    <source>
        <dbReference type="Proteomes" id="UP000828390"/>
    </source>
</evidence>
<keyword evidence="2" id="KW-1185">Reference proteome</keyword>
<reference evidence="1" key="1">
    <citation type="journal article" date="2019" name="bioRxiv">
        <title>The Genome of the Zebra Mussel, Dreissena polymorpha: A Resource for Invasive Species Research.</title>
        <authorList>
            <person name="McCartney M.A."/>
            <person name="Auch B."/>
            <person name="Kono T."/>
            <person name="Mallez S."/>
            <person name="Zhang Y."/>
            <person name="Obille A."/>
            <person name="Becker A."/>
            <person name="Abrahante J.E."/>
            <person name="Garbe J."/>
            <person name="Badalamenti J.P."/>
            <person name="Herman A."/>
            <person name="Mangelson H."/>
            <person name="Liachko I."/>
            <person name="Sullivan S."/>
            <person name="Sone E.D."/>
            <person name="Koren S."/>
            <person name="Silverstein K.A.T."/>
            <person name="Beckman K.B."/>
            <person name="Gohl D.M."/>
        </authorList>
    </citation>
    <scope>NUCLEOTIDE SEQUENCE</scope>
    <source>
        <strain evidence="1">Duluth1</strain>
        <tissue evidence="1">Whole animal</tissue>
    </source>
</reference>
<proteinExistence type="predicted"/>
<dbReference type="EMBL" id="JAIWYP010000012">
    <property type="protein sequence ID" value="KAH3730871.1"/>
    <property type="molecule type" value="Genomic_DNA"/>
</dbReference>